<protein>
    <recommendedName>
        <fullName evidence="6">PIG-P domain-containing protein</fullName>
    </recommendedName>
</protein>
<keyword evidence="2 5" id="KW-0812">Transmembrane</keyword>
<evidence type="ECO:0000256" key="4">
    <source>
        <dbReference type="ARBA" id="ARBA00023136"/>
    </source>
</evidence>
<comment type="subcellular location">
    <subcellularLocation>
        <location evidence="1">Membrane</location>
        <topology evidence="1">Multi-pass membrane protein</topology>
    </subcellularLocation>
</comment>
<name>A0A0A9HLW9_ARUDO</name>
<keyword evidence="4 5" id="KW-0472">Membrane</keyword>
<reference evidence="7" key="1">
    <citation type="submission" date="2014-09" db="EMBL/GenBank/DDBJ databases">
        <authorList>
            <person name="Magalhaes I.L.F."/>
            <person name="Oliveira U."/>
            <person name="Santos F.R."/>
            <person name="Vidigal T.H.D.A."/>
            <person name="Brescovit A.D."/>
            <person name="Santos A.J."/>
        </authorList>
    </citation>
    <scope>NUCLEOTIDE SEQUENCE</scope>
    <source>
        <tissue evidence="7">Shoot tissue taken approximately 20 cm above the soil surface</tissue>
    </source>
</reference>
<dbReference type="AlphaFoldDB" id="A0A0A9HLW9"/>
<dbReference type="EMBL" id="GBRH01160164">
    <property type="protein sequence ID" value="JAE37732.1"/>
    <property type="molecule type" value="Transcribed_RNA"/>
</dbReference>
<reference evidence="7" key="2">
    <citation type="journal article" date="2015" name="Data Brief">
        <title>Shoot transcriptome of the giant reed, Arundo donax.</title>
        <authorList>
            <person name="Barrero R.A."/>
            <person name="Guerrero F.D."/>
            <person name="Moolhuijzen P."/>
            <person name="Goolsby J.A."/>
            <person name="Tidwell J."/>
            <person name="Bellgard S.E."/>
            <person name="Bellgard M.I."/>
        </authorList>
    </citation>
    <scope>NUCLEOTIDE SEQUENCE</scope>
    <source>
        <tissue evidence="7">Shoot tissue taken approximately 20 cm above the soil surface</tissue>
    </source>
</reference>
<proteinExistence type="predicted"/>
<evidence type="ECO:0000256" key="1">
    <source>
        <dbReference type="ARBA" id="ARBA00004141"/>
    </source>
</evidence>
<evidence type="ECO:0000256" key="2">
    <source>
        <dbReference type="ARBA" id="ARBA00022692"/>
    </source>
</evidence>
<evidence type="ECO:0000313" key="7">
    <source>
        <dbReference type="EMBL" id="JAE37732.1"/>
    </source>
</evidence>
<dbReference type="PANTHER" id="PTHR47681">
    <property type="entry name" value="PHOSPHATIDYLINOSITOL N-ACETYLGLUCOSAMINYLTRANSFERASE SUBUNIT P-RELATED"/>
    <property type="match status" value="1"/>
</dbReference>
<dbReference type="Pfam" id="PF08510">
    <property type="entry name" value="PIG-P"/>
    <property type="match status" value="1"/>
</dbReference>
<accession>A0A0A9HLW9</accession>
<evidence type="ECO:0000259" key="6">
    <source>
        <dbReference type="Pfam" id="PF08510"/>
    </source>
</evidence>
<evidence type="ECO:0000256" key="5">
    <source>
        <dbReference type="SAM" id="Phobius"/>
    </source>
</evidence>
<feature type="transmembrane region" description="Helical" evidence="5">
    <location>
        <begin position="52"/>
        <end position="73"/>
    </location>
</feature>
<sequence length="124" mass="13267">MPPGAASDRSSEAYGFAGSIAAVAATLAYLVRAYAPEPWLLPVGVAYYPSKYWALAVPSFVLVAAYMGSNLLLTPPPGSLHTVHDEYARERSMPSARGTGAEKPVEPIADIGIHQINHLIFDNR</sequence>
<keyword evidence="3 5" id="KW-1133">Transmembrane helix</keyword>
<evidence type="ECO:0000256" key="3">
    <source>
        <dbReference type="ARBA" id="ARBA00022989"/>
    </source>
</evidence>
<organism evidence="7">
    <name type="scientific">Arundo donax</name>
    <name type="common">Giant reed</name>
    <name type="synonym">Donax arundinaceus</name>
    <dbReference type="NCBI Taxonomy" id="35708"/>
    <lineage>
        <taxon>Eukaryota</taxon>
        <taxon>Viridiplantae</taxon>
        <taxon>Streptophyta</taxon>
        <taxon>Embryophyta</taxon>
        <taxon>Tracheophyta</taxon>
        <taxon>Spermatophyta</taxon>
        <taxon>Magnoliopsida</taxon>
        <taxon>Liliopsida</taxon>
        <taxon>Poales</taxon>
        <taxon>Poaceae</taxon>
        <taxon>PACMAD clade</taxon>
        <taxon>Arundinoideae</taxon>
        <taxon>Arundineae</taxon>
        <taxon>Arundo</taxon>
    </lineage>
</organism>
<dbReference type="InterPro" id="IPR013717">
    <property type="entry name" value="PIG-P"/>
</dbReference>
<dbReference type="PANTHER" id="PTHR47681:SF4">
    <property type="entry name" value="PIG-P DOMAIN-CONTAINING PROTEIN"/>
    <property type="match status" value="1"/>
</dbReference>
<feature type="transmembrane region" description="Helical" evidence="5">
    <location>
        <begin position="12"/>
        <end position="32"/>
    </location>
</feature>
<feature type="domain" description="PIG-P" evidence="6">
    <location>
        <begin position="11"/>
        <end position="121"/>
    </location>
</feature>
<dbReference type="GO" id="GO:0016020">
    <property type="term" value="C:membrane"/>
    <property type="evidence" value="ECO:0007669"/>
    <property type="project" value="UniProtKB-SubCell"/>
</dbReference>